<name>A0A8C7YBA4_9TELE</name>
<proteinExistence type="inferred from homology"/>
<accession>A0A8C7YBA4</accession>
<dbReference type="PANTHER" id="PTHR14096">
    <property type="entry name" value="APOLIPOPROTEIN L"/>
    <property type="match status" value="1"/>
</dbReference>
<feature type="transmembrane region" description="Helical" evidence="2">
    <location>
        <begin position="55"/>
        <end position="78"/>
    </location>
</feature>
<sequence length="260" mass="27541">MLQFLNQLEKNAVQLDRMNKGARISGVAGSSVGAVGGVLSIVGLALGPFTLGVSYALTMAGIGLGSISGLGCLVTTATEAGVNSKHQKKASEVFQSFMEDVTKLQDCLEEVSKQVVSKLEPSNIELAVRKMPFKTKDGIDNIFVAASTAKVLYKQNLLLQAGMLAVQELAVEAGSAAVGTSSRAGLFAFSGLFLGLDILFICKDSISLAKGSETEVSQFIRARAALWSSEMDSWKKIHDSLCDGQQTSGKKEPVKRDTML</sequence>
<comment type="similarity">
    <text evidence="1">Belongs to the apolipoprotein L family.</text>
</comment>
<dbReference type="Pfam" id="PF05461">
    <property type="entry name" value="ApoL"/>
    <property type="match status" value="1"/>
</dbReference>
<evidence type="ECO:0000313" key="3">
    <source>
        <dbReference type="Ensembl" id="ENSOSIP00000023987.1"/>
    </source>
</evidence>
<reference evidence="3" key="2">
    <citation type="submission" date="2025-09" db="UniProtKB">
        <authorList>
            <consortium name="Ensembl"/>
        </authorList>
    </citation>
    <scope>IDENTIFICATION</scope>
</reference>
<dbReference type="GO" id="GO:0008289">
    <property type="term" value="F:lipid binding"/>
    <property type="evidence" value="ECO:0007669"/>
    <property type="project" value="InterPro"/>
</dbReference>
<dbReference type="AlphaFoldDB" id="A0A8C7YBA4"/>
<dbReference type="Ensembl" id="ENSOSIT00000025330.1">
    <property type="protein sequence ID" value="ENSOSIP00000023987.1"/>
    <property type="gene ID" value="ENSOSIG00000012616.1"/>
</dbReference>
<dbReference type="GO" id="GO:0016020">
    <property type="term" value="C:membrane"/>
    <property type="evidence" value="ECO:0007669"/>
    <property type="project" value="TreeGrafter"/>
</dbReference>
<dbReference type="InterPro" id="IPR008405">
    <property type="entry name" value="ApoL"/>
</dbReference>
<dbReference type="PANTHER" id="PTHR14096:SF57">
    <property type="entry name" value="APOLIPOPROTEIN L4"/>
    <property type="match status" value="1"/>
</dbReference>
<dbReference type="GO" id="GO:0042157">
    <property type="term" value="P:lipoprotein metabolic process"/>
    <property type="evidence" value="ECO:0007669"/>
    <property type="project" value="InterPro"/>
</dbReference>
<keyword evidence="2" id="KW-1133">Transmembrane helix</keyword>
<dbReference type="GeneTree" id="ENSGT01030000234599"/>
<evidence type="ECO:0000256" key="2">
    <source>
        <dbReference type="SAM" id="Phobius"/>
    </source>
</evidence>
<keyword evidence="4" id="KW-1185">Reference proteome</keyword>
<evidence type="ECO:0000313" key="4">
    <source>
        <dbReference type="Proteomes" id="UP000694383"/>
    </source>
</evidence>
<dbReference type="Proteomes" id="UP000694383">
    <property type="component" value="Unplaced"/>
</dbReference>
<evidence type="ECO:0008006" key="5">
    <source>
        <dbReference type="Google" id="ProtNLM"/>
    </source>
</evidence>
<dbReference type="GO" id="GO:0005576">
    <property type="term" value="C:extracellular region"/>
    <property type="evidence" value="ECO:0007669"/>
    <property type="project" value="InterPro"/>
</dbReference>
<organism evidence="3 4">
    <name type="scientific">Oryzias sinensis</name>
    <name type="common">Chinese medaka</name>
    <dbReference type="NCBI Taxonomy" id="183150"/>
    <lineage>
        <taxon>Eukaryota</taxon>
        <taxon>Metazoa</taxon>
        <taxon>Chordata</taxon>
        <taxon>Craniata</taxon>
        <taxon>Vertebrata</taxon>
        <taxon>Euteleostomi</taxon>
        <taxon>Actinopterygii</taxon>
        <taxon>Neopterygii</taxon>
        <taxon>Teleostei</taxon>
        <taxon>Neoteleostei</taxon>
        <taxon>Acanthomorphata</taxon>
        <taxon>Ovalentaria</taxon>
        <taxon>Atherinomorphae</taxon>
        <taxon>Beloniformes</taxon>
        <taxon>Adrianichthyidae</taxon>
        <taxon>Oryziinae</taxon>
        <taxon>Oryzias</taxon>
    </lineage>
</organism>
<evidence type="ECO:0000256" key="1">
    <source>
        <dbReference type="ARBA" id="ARBA00010090"/>
    </source>
</evidence>
<protein>
    <recommendedName>
        <fullName evidence="5">Apolipoprotein L3</fullName>
    </recommendedName>
</protein>
<keyword evidence="2" id="KW-0472">Membrane</keyword>
<dbReference type="GO" id="GO:0006869">
    <property type="term" value="P:lipid transport"/>
    <property type="evidence" value="ECO:0007669"/>
    <property type="project" value="InterPro"/>
</dbReference>
<feature type="transmembrane region" description="Helical" evidence="2">
    <location>
        <begin position="27"/>
        <end position="49"/>
    </location>
</feature>
<reference evidence="3" key="1">
    <citation type="submission" date="2025-08" db="UniProtKB">
        <authorList>
            <consortium name="Ensembl"/>
        </authorList>
    </citation>
    <scope>IDENTIFICATION</scope>
</reference>
<keyword evidence="2" id="KW-0812">Transmembrane</keyword>